<dbReference type="InterPro" id="IPR004839">
    <property type="entry name" value="Aminotransferase_I/II_large"/>
</dbReference>
<keyword evidence="9" id="KW-1185">Reference proteome</keyword>
<dbReference type="PANTHER" id="PTHR43643:SF3">
    <property type="entry name" value="HISTIDINOL-PHOSPHATE AMINOTRANSFERASE"/>
    <property type="match status" value="1"/>
</dbReference>
<dbReference type="HAMAP" id="MF_01023">
    <property type="entry name" value="HisC_aminotrans_2"/>
    <property type="match status" value="1"/>
</dbReference>
<dbReference type="EMBL" id="CP014989">
    <property type="protein sequence ID" value="ANS79846.1"/>
    <property type="molecule type" value="Genomic_DNA"/>
</dbReference>
<dbReference type="NCBIfam" id="NF002878">
    <property type="entry name" value="PRK03321.1"/>
    <property type="match status" value="1"/>
</dbReference>
<dbReference type="CDD" id="cd00609">
    <property type="entry name" value="AAT_like"/>
    <property type="match status" value="1"/>
</dbReference>
<dbReference type="SUPFAM" id="SSF53383">
    <property type="entry name" value="PLP-dependent transferases"/>
    <property type="match status" value="1"/>
</dbReference>
<dbReference type="NCBIfam" id="TIGR01141">
    <property type="entry name" value="hisC"/>
    <property type="match status" value="1"/>
</dbReference>
<feature type="domain" description="Aminotransferase class I/classII large" evidence="7">
    <location>
        <begin position="37"/>
        <end position="352"/>
    </location>
</feature>
<evidence type="ECO:0000313" key="9">
    <source>
        <dbReference type="Proteomes" id="UP000092482"/>
    </source>
</evidence>
<dbReference type="InterPro" id="IPR024892">
    <property type="entry name" value="ArAT"/>
</dbReference>
<proteinExistence type="inferred from homology"/>
<keyword evidence="4 6" id="KW-0808">Transferase</keyword>
<reference evidence="8 9" key="1">
    <citation type="submission" date="2016-03" db="EMBL/GenBank/DDBJ databases">
        <title>Shallow-sea hydrothermal system.</title>
        <authorList>
            <person name="Tang K."/>
        </authorList>
    </citation>
    <scope>NUCLEOTIDE SEQUENCE [LARGE SCALE GENOMIC DNA]</scope>
    <source>
        <strain evidence="8 9">JLT9</strain>
    </source>
</reference>
<comment type="catalytic activity">
    <reaction evidence="6">
        <text>an aromatic L-alpha-amino acid + 2-oxoglutarate = an aromatic oxo-acid + L-glutamate</text>
        <dbReference type="Rhea" id="RHEA:17533"/>
        <dbReference type="ChEBI" id="CHEBI:16810"/>
        <dbReference type="ChEBI" id="CHEBI:29985"/>
        <dbReference type="ChEBI" id="CHEBI:73309"/>
        <dbReference type="ChEBI" id="CHEBI:84824"/>
        <dbReference type="EC" id="2.6.1.57"/>
    </reaction>
</comment>
<evidence type="ECO:0000256" key="5">
    <source>
        <dbReference type="ARBA" id="ARBA00022898"/>
    </source>
</evidence>
<dbReference type="Gene3D" id="3.90.1150.10">
    <property type="entry name" value="Aspartate Aminotransferase, domain 1"/>
    <property type="match status" value="1"/>
</dbReference>
<dbReference type="GO" id="GO:0008793">
    <property type="term" value="F:aromatic-amino-acid transaminase activity"/>
    <property type="evidence" value="ECO:0007669"/>
    <property type="project" value="UniProtKB-UniRule"/>
</dbReference>
<dbReference type="Gene3D" id="3.40.640.10">
    <property type="entry name" value="Type I PLP-dependent aspartate aminotransferase-like (Major domain)"/>
    <property type="match status" value="1"/>
</dbReference>
<evidence type="ECO:0000313" key="8">
    <source>
        <dbReference type="EMBL" id="ANS79846.1"/>
    </source>
</evidence>
<comment type="cofactor">
    <cofactor evidence="1 6">
        <name>pyridoxal 5'-phosphate</name>
        <dbReference type="ChEBI" id="CHEBI:597326"/>
    </cofactor>
</comment>
<dbReference type="GO" id="GO:0030170">
    <property type="term" value="F:pyridoxal phosphate binding"/>
    <property type="evidence" value="ECO:0007669"/>
    <property type="project" value="UniProtKB-UniRule"/>
</dbReference>
<evidence type="ECO:0000256" key="2">
    <source>
        <dbReference type="ARBA" id="ARBA00011738"/>
    </source>
</evidence>
<dbReference type="InterPro" id="IPR015421">
    <property type="entry name" value="PyrdxlP-dep_Trfase_major"/>
</dbReference>
<evidence type="ECO:0000256" key="4">
    <source>
        <dbReference type="ARBA" id="ARBA00022679"/>
    </source>
</evidence>
<dbReference type="KEGG" id="serj:SGUI_2450"/>
<name>A0A1B1NEI3_9MICO</name>
<feature type="modified residue" description="N6-(pyridoxal phosphate)lysine" evidence="6">
    <location>
        <position position="226"/>
    </location>
</feature>
<sequence>MTDQPAPVRLRSTLAGVPAYVPGKPPAPVEGVTSYKISSNENPFPPLPSVTQAISDAAQQVNRYPDMGVVALTEALAVRLGVPVEQLATGTGSVAVLAQLVAIACDPDDEVVYAWRSFEAYPIVVALSGARSVQVPLDADARHDLDAMAEAITDRTRLVVVCTPNNPTGPAVTEQELRAFLDKVPSDLLVVVDEAYVEFTTEESVSDALAIAQEYPNVVVLRTFSKAYGLAGLRIGYAVAHAAVATALRKAATPFGVTDLAQHAAIASLAAEDELLARVEELVGERERVVAGLREQGWQVPQAQGNFCWLPLGDDAVPFAQAAQERGLMVRPFAGDGVRCTIGETEANDRLLDVAAEWLRTQG</sequence>
<dbReference type="HAMAP" id="MF_01513">
    <property type="entry name" value="Phe_aminotrans_2"/>
    <property type="match status" value="1"/>
</dbReference>
<dbReference type="InterPro" id="IPR050106">
    <property type="entry name" value="HistidinolP_aminotransfase"/>
</dbReference>
<evidence type="ECO:0000256" key="3">
    <source>
        <dbReference type="ARBA" id="ARBA00022576"/>
    </source>
</evidence>
<dbReference type="Pfam" id="PF00155">
    <property type="entry name" value="Aminotran_1_2"/>
    <property type="match status" value="1"/>
</dbReference>
<dbReference type="InterPro" id="IPR015422">
    <property type="entry name" value="PyrdxlP-dep_Trfase_small"/>
</dbReference>
<evidence type="ECO:0000256" key="1">
    <source>
        <dbReference type="ARBA" id="ARBA00001933"/>
    </source>
</evidence>
<dbReference type="AlphaFoldDB" id="A0A1B1NEI3"/>
<dbReference type="PROSITE" id="PS00599">
    <property type="entry name" value="AA_TRANSFER_CLASS_2"/>
    <property type="match status" value="1"/>
</dbReference>
<evidence type="ECO:0000256" key="6">
    <source>
        <dbReference type="HAMAP-Rule" id="MF_01513"/>
    </source>
</evidence>
<comment type="subunit">
    <text evidence="2 6">Homodimer.</text>
</comment>
<comment type="function">
    <text evidence="6">Aminotransferase that catalyzes the conversion of aromatic amino acids and 2-oxoglutarate into corresponding aromatic oxo acids and L-glutamate.</text>
</comment>
<dbReference type="STRING" id="1758689.SGUI_2450"/>
<dbReference type="EC" id="2.6.1.57" evidence="6"/>
<dbReference type="InterPro" id="IPR005861">
    <property type="entry name" value="HisP_aminotrans"/>
</dbReference>
<comment type="similarity">
    <text evidence="6">Belongs to the class-II pyridoxal-phosphate-dependent aminotransferase family.</text>
</comment>
<evidence type="ECO:0000259" key="7">
    <source>
        <dbReference type="Pfam" id="PF00155"/>
    </source>
</evidence>
<dbReference type="InterPro" id="IPR015424">
    <property type="entry name" value="PyrdxlP-dep_Trfase"/>
</dbReference>
<accession>A0A1B1NEI3</accession>
<gene>
    <name evidence="6" type="primary">pat</name>
    <name evidence="8" type="ORF">SGUI_2450</name>
</gene>
<dbReference type="InterPro" id="IPR001917">
    <property type="entry name" value="Aminotrans_II_pyridoxalP_BS"/>
</dbReference>
<dbReference type="GO" id="GO:0004400">
    <property type="term" value="F:histidinol-phosphate transaminase activity"/>
    <property type="evidence" value="ECO:0007669"/>
    <property type="project" value="InterPro"/>
</dbReference>
<keyword evidence="3 6" id="KW-0032">Aminotransferase</keyword>
<dbReference type="OrthoDB" id="9809616at2"/>
<dbReference type="PANTHER" id="PTHR43643">
    <property type="entry name" value="HISTIDINOL-PHOSPHATE AMINOTRANSFERASE 2"/>
    <property type="match status" value="1"/>
</dbReference>
<dbReference type="PATRIC" id="fig|1758689.4.peg.2561"/>
<dbReference type="GO" id="GO:0000105">
    <property type="term" value="P:L-histidine biosynthetic process"/>
    <property type="evidence" value="ECO:0007669"/>
    <property type="project" value="InterPro"/>
</dbReference>
<protein>
    <recommendedName>
        <fullName evidence="6">Aromatic amino acid aminotransferase</fullName>
        <shortName evidence="6">ArAT</shortName>
        <ecNumber evidence="6">2.6.1.57</ecNumber>
    </recommendedName>
</protein>
<dbReference type="RefSeq" id="WP_066640801.1">
    <property type="nucleotide sequence ID" value="NZ_CP014989.1"/>
</dbReference>
<keyword evidence="5 6" id="KW-0663">Pyridoxal phosphate</keyword>
<dbReference type="Proteomes" id="UP000092482">
    <property type="component" value="Chromosome"/>
</dbReference>
<organism evidence="8 9">
    <name type="scientific">Serinicoccus hydrothermalis</name>
    <dbReference type="NCBI Taxonomy" id="1758689"/>
    <lineage>
        <taxon>Bacteria</taxon>
        <taxon>Bacillati</taxon>
        <taxon>Actinomycetota</taxon>
        <taxon>Actinomycetes</taxon>
        <taxon>Micrococcales</taxon>
        <taxon>Ornithinimicrobiaceae</taxon>
        <taxon>Serinicoccus</taxon>
    </lineage>
</organism>